<organism evidence="9 10">
    <name type="scientific">Agrobacterium larrymoorei</name>
    <dbReference type="NCBI Taxonomy" id="160699"/>
    <lineage>
        <taxon>Bacteria</taxon>
        <taxon>Pseudomonadati</taxon>
        <taxon>Pseudomonadota</taxon>
        <taxon>Alphaproteobacteria</taxon>
        <taxon>Hyphomicrobiales</taxon>
        <taxon>Rhizobiaceae</taxon>
        <taxon>Rhizobium/Agrobacterium group</taxon>
        <taxon>Agrobacterium</taxon>
    </lineage>
</organism>
<evidence type="ECO:0000313" key="10">
    <source>
        <dbReference type="Proteomes" id="UP001224781"/>
    </source>
</evidence>
<dbReference type="InterPro" id="IPR045621">
    <property type="entry name" value="BPD_transp_1_N"/>
</dbReference>
<comment type="subcellular location">
    <subcellularLocation>
        <location evidence="1 7">Cell membrane</location>
        <topology evidence="1 7">Multi-pass membrane protein</topology>
    </subcellularLocation>
</comment>
<dbReference type="InterPro" id="IPR035906">
    <property type="entry name" value="MetI-like_sf"/>
</dbReference>
<proteinExistence type="inferred from homology"/>
<dbReference type="PANTHER" id="PTHR43163:SF6">
    <property type="entry name" value="DIPEPTIDE TRANSPORT SYSTEM PERMEASE PROTEIN DPPB-RELATED"/>
    <property type="match status" value="1"/>
</dbReference>
<feature type="domain" description="ABC transmembrane type-1" evidence="8">
    <location>
        <begin position="114"/>
        <end position="314"/>
    </location>
</feature>
<feature type="transmembrane region" description="Helical" evidence="7">
    <location>
        <begin position="294"/>
        <end position="317"/>
    </location>
</feature>
<keyword evidence="5 7" id="KW-1133">Transmembrane helix</keyword>
<name>A0ABU0UFH3_9HYPH</name>
<dbReference type="PANTHER" id="PTHR43163">
    <property type="entry name" value="DIPEPTIDE TRANSPORT SYSTEM PERMEASE PROTEIN DPPB-RELATED"/>
    <property type="match status" value="1"/>
</dbReference>
<gene>
    <name evidence="9" type="ORF">QE408_000807</name>
</gene>
<accession>A0ABU0UFH3</accession>
<evidence type="ECO:0000256" key="3">
    <source>
        <dbReference type="ARBA" id="ARBA00022475"/>
    </source>
</evidence>
<evidence type="ECO:0000256" key="2">
    <source>
        <dbReference type="ARBA" id="ARBA00022448"/>
    </source>
</evidence>
<evidence type="ECO:0000259" key="8">
    <source>
        <dbReference type="PROSITE" id="PS50928"/>
    </source>
</evidence>
<feature type="transmembrane region" description="Helical" evidence="7">
    <location>
        <begin position="21"/>
        <end position="46"/>
    </location>
</feature>
<protein>
    <submittedName>
        <fullName evidence="9">Peptide/nickel transport system permease protein</fullName>
    </submittedName>
</protein>
<dbReference type="PROSITE" id="PS50928">
    <property type="entry name" value="ABC_TM1"/>
    <property type="match status" value="1"/>
</dbReference>
<keyword evidence="2 7" id="KW-0813">Transport</keyword>
<feature type="transmembrane region" description="Helical" evidence="7">
    <location>
        <begin position="118"/>
        <end position="141"/>
    </location>
</feature>
<dbReference type="Pfam" id="PF00528">
    <property type="entry name" value="BPD_transp_1"/>
    <property type="match status" value="1"/>
</dbReference>
<feature type="transmembrane region" description="Helical" evidence="7">
    <location>
        <begin position="188"/>
        <end position="210"/>
    </location>
</feature>
<feature type="transmembrane region" description="Helical" evidence="7">
    <location>
        <begin position="153"/>
        <end position="176"/>
    </location>
</feature>
<dbReference type="SUPFAM" id="SSF161098">
    <property type="entry name" value="MetI-like"/>
    <property type="match status" value="1"/>
</dbReference>
<keyword evidence="10" id="KW-1185">Reference proteome</keyword>
<reference evidence="9 10" key="1">
    <citation type="submission" date="2023-07" db="EMBL/GenBank/DDBJ databases">
        <title>Functional and genomic diversity of the sorghum phyllosphere microbiome.</title>
        <authorList>
            <person name="Shade A."/>
        </authorList>
    </citation>
    <scope>NUCLEOTIDE SEQUENCE [LARGE SCALE GENOMIC DNA]</scope>
    <source>
        <strain evidence="9 10">SORGH_AS_1126</strain>
    </source>
</reference>
<dbReference type="EMBL" id="JAUTBL010000001">
    <property type="protein sequence ID" value="MDQ1183685.1"/>
    <property type="molecule type" value="Genomic_DNA"/>
</dbReference>
<evidence type="ECO:0000256" key="4">
    <source>
        <dbReference type="ARBA" id="ARBA00022692"/>
    </source>
</evidence>
<dbReference type="Pfam" id="PF19300">
    <property type="entry name" value="BPD_transp_1_N"/>
    <property type="match status" value="1"/>
</dbReference>
<evidence type="ECO:0000256" key="6">
    <source>
        <dbReference type="ARBA" id="ARBA00023136"/>
    </source>
</evidence>
<dbReference type="Proteomes" id="UP001224781">
    <property type="component" value="Unassembled WGS sequence"/>
</dbReference>
<evidence type="ECO:0000256" key="1">
    <source>
        <dbReference type="ARBA" id="ARBA00004651"/>
    </source>
</evidence>
<keyword evidence="4 7" id="KW-0812">Transmembrane</keyword>
<sequence>MGIGLPRLASRYRRSEERVNLTWPLIRSVIGLVAISFAAFTVIAMMPSDPVSIAIHLWNLPATEATYAALRAEWGLDQPIPFRYLHWLSNFLTGDWGRSFRTGEPVLREFAERLPLSLFMGLSGLLLAVILAIPLGFFAAASPGGAVDKFSRALSVFVQAVPGFWSGLILLWVLGVQLKWIKPFSNDATSLILPVLLIALHSVATLARVYRHDLIATTRSPHFVTALAKGLSQGAALWRHGRQSALYALLAAVRSEAGWVVGSTATMEILFGLPGISQFLVQSIAARDQMVLQAYVMVIALWMLLLNAAAQLVMYHLDPRTRL</sequence>
<dbReference type="InterPro" id="IPR000515">
    <property type="entry name" value="MetI-like"/>
</dbReference>
<keyword evidence="3" id="KW-1003">Cell membrane</keyword>
<dbReference type="Gene3D" id="1.10.3720.10">
    <property type="entry name" value="MetI-like"/>
    <property type="match status" value="1"/>
</dbReference>
<dbReference type="CDD" id="cd06261">
    <property type="entry name" value="TM_PBP2"/>
    <property type="match status" value="1"/>
</dbReference>
<comment type="similarity">
    <text evidence="7">Belongs to the binding-protein-dependent transport system permease family.</text>
</comment>
<comment type="caution">
    <text evidence="9">The sequence shown here is derived from an EMBL/GenBank/DDBJ whole genome shotgun (WGS) entry which is preliminary data.</text>
</comment>
<evidence type="ECO:0000256" key="5">
    <source>
        <dbReference type="ARBA" id="ARBA00022989"/>
    </source>
</evidence>
<evidence type="ECO:0000313" key="9">
    <source>
        <dbReference type="EMBL" id="MDQ1183685.1"/>
    </source>
</evidence>
<evidence type="ECO:0000256" key="7">
    <source>
        <dbReference type="RuleBase" id="RU363032"/>
    </source>
</evidence>
<keyword evidence="6 7" id="KW-0472">Membrane</keyword>